<evidence type="ECO:0000313" key="1">
    <source>
        <dbReference type="EnsemblPlants" id="AVESA.00010b.r2.1CG0114280.1.CDS"/>
    </source>
</evidence>
<reference evidence="1" key="2">
    <citation type="submission" date="2025-09" db="UniProtKB">
        <authorList>
            <consortium name="EnsemblPlants"/>
        </authorList>
    </citation>
    <scope>IDENTIFICATION</scope>
</reference>
<protein>
    <submittedName>
        <fullName evidence="1">Uncharacterized protein</fullName>
    </submittedName>
</protein>
<organism evidence="1 2">
    <name type="scientific">Avena sativa</name>
    <name type="common">Oat</name>
    <dbReference type="NCBI Taxonomy" id="4498"/>
    <lineage>
        <taxon>Eukaryota</taxon>
        <taxon>Viridiplantae</taxon>
        <taxon>Streptophyta</taxon>
        <taxon>Embryophyta</taxon>
        <taxon>Tracheophyta</taxon>
        <taxon>Spermatophyta</taxon>
        <taxon>Magnoliopsida</taxon>
        <taxon>Liliopsida</taxon>
        <taxon>Poales</taxon>
        <taxon>Poaceae</taxon>
        <taxon>BOP clade</taxon>
        <taxon>Pooideae</taxon>
        <taxon>Poodae</taxon>
        <taxon>Poeae</taxon>
        <taxon>Poeae Chloroplast Group 1 (Aveneae type)</taxon>
        <taxon>Aveninae</taxon>
        <taxon>Avena</taxon>
    </lineage>
</organism>
<accession>A0ACD5TR68</accession>
<keyword evidence="2" id="KW-1185">Reference proteome</keyword>
<sequence>MSSRRPPLHFILLLLLAYYCSTHTAANGGITVQCLPDQAASLLQLNRSFHNPNLSSWKHDTDCCHWEGVGCDRASGQVITLDLGDFNLQRKGGLSPALFNLTSLTNLSLAGNDFHQASLPNFGFEQLTNLLSLNLSATSLAGQIPIGISHLKSLRTLDFSVNYGLFFSEPSFHMVLGNLSNLRELYLDGVDISSDGTTWSSSLGNYVPRLQHLSLDACGLSGHIQSSFSRLQSLQSITLSANRISGKVPQFLANFSSLSTLDLSGNDFEGQFPTKIFQLKKLRSIDLSWNAGLSGHLPSFPVENSLEFLKLMETNFTVVIPTSFVNLRFLTFLGLSMAEVTEGDISLISKLPSLQSLTLYGSGSEKPNFSWIANIESLIDLYLASHNFSTPIPSWIANLTSLTRLGLIDCSLYGKIPTWIGNLTNLSTLYLHGNNLQGEIPNTVLALPVLQDLILRYNKLSGPIGDIPTPLSSPLSSIDLSMNQLTGPLPKSFFRLKHLAFLLIESNRLSDTIDLSVFWRIKSLTYLVLSNNMLSITDIEGDNILHSPSKVYFLGLASCNLTKLPGSLRYLDKVSGLDLSSNQISGIIPSWIWDNWRWQLYYLNLSHNIFTTLENSPSLVHLPRLNFLDLSSNRLQGSIPIPVTSYPGGLLDYSNNNFSSIVPNFGRYIKSSYLNLSKNKLNGHVPYSICSTSELDILDISYNNFSGLVPSCLIESGKLSVLKLRENHFEGMFPENIRQGCMLQTIDLNGNQLVGKLPRSLLHCQHLELLDIGNNQIVDSFPSWLGSLVQLRVLILGSNQLSGTIRDTKGDHPLSNHFPSLQILDLASNNFSGNLPERFFNELKAMMTHVNDEGQVLGHETHSEEGFYQDTVTVTFKGVNGEACFIART</sequence>
<dbReference type="Proteomes" id="UP001732700">
    <property type="component" value="Chromosome 1C"/>
</dbReference>
<proteinExistence type="predicted"/>
<evidence type="ECO:0000313" key="2">
    <source>
        <dbReference type="Proteomes" id="UP001732700"/>
    </source>
</evidence>
<dbReference type="EnsemblPlants" id="AVESA.00010b.r2.1CG0114280.1">
    <property type="protein sequence ID" value="AVESA.00010b.r2.1CG0114280.1.CDS"/>
    <property type="gene ID" value="AVESA.00010b.r2.1CG0114280"/>
</dbReference>
<name>A0ACD5TR68_AVESA</name>
<reference evidence="1" key="1">
    <citation type="submission" date="2021-05" db="EMBL/GenBank/DDBJ databases">
        <authorList>
            <person name="Scholz U."/>
            <person name="Mascher M."/>
            <person name="Fiebig A."/>
        </authorList>
    </citation>
    <scope>NUCLEOTIDE SEQUENCE [LARGE SCALE GENOMIC DNA]</scope>
</reference>